<dbReference type="HOGENOM" id="CLU_066627_1_0_9"/>
<feature type="binding site" evidence="16">
    <location>
        <position position="196"/>
    </location>
    <ligand>
        <name>substrate</name>
    </ligand>
</feature>
<dbReference type="UniPathway" id="UPA00241">
    <property type="reaction ID" value="UER00352"/>
</dbReference>
<comment type="subunit">
    <text evidence="5 16">Homodimer.</text>
</comment>
<feature type="binding site" evidence="16">
    <location>
        <position position="135"/>
    </location>
    <ligand>
        <name>ATP</name>
        <dbReference type="ChEBI" id="CHEBI:30616"/>
    </ligand>
</feature>
<comment type="catalytic activity">
    <reaction evidence="1 16">
        <text>(R)-pantothenate + ATP = (R)-4'-phosphopantothenate + ADP + H(+)</text>
        <dbReference type="Rhea" id="RHEA:16373"/>
        <dbReference type="ChEBI" id="CHEBI:10986"/>
        <dbReference type="ChEBI" id="CHEBI:15378"/>
        <dbReference type="ChEBI" id="CHEBI:29032"/>
        <dbReference type="ChEBI" id="CHEBI:30616"/>
        <dbReference type="ChEBI" id="CHEBI:456216"/>
        <dbReference type="EC" id="2.7.1.33"/>
    </reaction>
</comment>
<protein>
    <recommendedName>
        <fullName evidence="15 16">Type III pantothenate kinase</fullName>
        <ecNumber evidence="6 16">2.7.1.33</ecNumber>
    </recommendedName>
    <alternativeName>
        <fullName evidence="16">PanK-III</fullName>
    </alternativeName>
    <alternativeName>
        <fullName evidence="16">Pantothenic acid kinase</fullName>
    </alternativeName>
</protein>
<evidence type="ECO:0000256" key="3">
    <source>
        <dbReference type="ARBA" id="ARBA00004496"/>
    </source>
</evidence>
<dbReference type="GO" id="GO:0005737">
    <property type="term" value="C:cytoplasm"/>
    <property type="evidence" value="ECO:0007669"/>
    <property type="project" value="UniProtKB-SubCell"/>
</dbReference>
<comment type="caution">
    <text evidence="16">Lacks conserved residue(s) required for the propagation of feature annotation.</text>
</comment>
<comment type="cofactor">
    <cofactor evidence="2">
        <name>K(+)</name>
        <dbReference type="ChEBI" id="CHEBI:29103"/>
    </cofactor>
</comment>
<keyword evidence="11 16" id="KW-0067">ATP-binding</keyword>
<evidence type="ECO:0000256" key="11">
    <source>
        <dbReference type="ARBA" id="ARBA00022840"/>
    </source>
</evidence>
<name>E0RYV2_BUTPB</name>
<dbReference type="Gene3D" id="3.30.420.40">
    <property type="match status" value="2"/>
</dbReference>
<comment type="cofactor">
    <cofactor evidence="16">
        <name>NH4(+)</name>
        <dbReference type="ChEBI" id="CHEBI:28938"/>
    </cofactor>
    <cofactor evidence="16">
        <name>K(+)</name>
        <dbReference type="ChEBI" id="CHEBI:29103"/>
    </cofactor>
    <text evidence="16">A monovalent cation. Ammonium or potassium.</text>
</comment>
<dbReference type="NCBIfam" id="TIGR00671">
    <property type="entry name" value="baf"/>
    <property type="match status" value="1"/>
</dbReference>
<dbReference type="EC" id="2.7.1.33" evidence="6 16"/>
<dbReference type="GO" id="GO:0004594">
    <property type="term" value="F:pantothenate kinase activity"/>
    <property type="evidence" value="ECO:0007669"/>
    <property type="project" value="UniProtKB-UniRule"/>
</dbReference>
<keyword evidence="9 16" id="KW-0547">Nucleotide-binding</keyword>
<feature type="binding site" evidence="16">
    <location>
        <begin position="110"/>
        <end position="113"/>
    </location>
    <ligand>
        <name>substrate</name>
    </ligand>
</feature>
<evidence type="ECO:0000256" key="5">
    <source>
        <dbReference type="ARBA" id="ARBA00011738"/>
    </source>
</evidence>
<evidence type="ECO:0000256" key="12">
    <source>
        <dbReference type="ARBA" id="ARBA00022958"/>
    </source>
</evidence>
<dbReference type="SUPFAM" id="SSF53067">
    <property type="entry name" value="Actin-like ATPase domain"/>
    <property type="match status" value="2"/>
</dbReference>
<evidence type="ECO:0000256" key="1">
    <source>
        <dbReference type="ARBA" id="ARBA00001206"/>
    </source>
</evidence>
<feature type="binding site" evidence="16">
    <location>
        <begin position="8"/>
        <end position="15"/>
    </location>
    <ligand>
        <name>ATP</name>
        <dbReference type="ChEBI" id="CHEBI:30616"/>
    </ligand>
</feature>
<feature type="binding site" evidence="16">
    <location>
        <position position="132"/>
    </location>
    <ligand>
        <name>K(+)</name>
        <dbReference type="ChEBI" id="CHEBI:29103"/>
    </ligand>
</feature>
<evidence type="ECO:0000256" key="15">
    <source>
        <dbReference type="ARBA" id="ARBA00040883"/>
    </source>
</evidence>
<dbReference type="GO" id="GO:0005524">
    <property type="term" value="F:ATP binding"/>
    <property type="evidence" value="ECO:0007669"/>
    <property type="project" value="UniProtKB-UniRule"/>
</dbReference>
<dbReference type="eggNOG" id="COG1521">
    <property type="taxonomic scope" value="Bacteria"/>
</dbReference>
<keyword evidence="8 16" id="KW-0808">Transferase</keyword>
<evidence type="ECO:0000256" key="6">
    <source>
        <dbReference type="ARBA" id="ARBA00012102"/>
    </source>
</evidence>
<keyword evidence="13 16" id="KW-0173">Coenzyme A biosynthesis</keyword>
<dbReference type="PANTHER" id="PTHR34265:SF1">
    <property type="entry name" value="TYPE III PANTOTHENATE KINASE"/>
    <property type="match status" value="1"/>
</dbReference>
<evidence type="ECO:0000313" key="17">
    <source>
        <dbReference type="EMBL" id="ADL34797.1"/>
    </source>
</evidence>
<dbReference type="Proteomes" id="UP000001299">
    <property type="component" value="Chromosome 1"/>
</dbReference>
<dbReference type="STRING" id="515622.bpr_I2063"/>
<keyword evidence="12 16" id="KW-0630">Potassium</keyword>
<evidence type="ECO:0000256" key="2">
    <source>
        <dbReference type="ARBA" id="ARBA00001958"/>
    </source>
</evidence>
<evidence type="ECO:0000256" key="9">
    <source>
        <dbReference type="ARBA" id="ARBA00022741"/>
    </source>
</evidence>
<dbReference type="InterPro" id="IPR004619">
    <property type="entry name" value="Type_III_PanK"/>
</dbReference>
<evidence type="ECO:0000256" key="16">
    <source>
        <dbReference type="HAMAP-Rule" id="MF_01274"/>
    </source>
</evidence>
<dbReference type="RefSeq" id="WP_013281451.1">
    <property type="nucleotide sequence ID" value="NC_014387.1"/>
</dbReference>
<evidence type="ECO:0000256" key="8">
    <source>
        <dbReference type="ARBA" id="ARBA00022679"/>
    </source>
</evidence>
<gene>
    <name evidence="16" type="primary">coaX</name>
    <name evidence="17" type="ordered locus">bpr_I2063</name>
</gene>
<accession>E0RYV2</accession>
<keyword evidence="18" id="KW-1185">Reference proteome</keyword>
<dbReference type="EMBL" id="CP001810">
    <property type="protein sequence ID" value="ADL34797.1"/>
    <property type="molecule type" value="Genomic_DNA"/>
</dbReference>
<evidence type="ECO:0000256" key="13">
    <source>
        <dbReference type="ARBA" id="ARBA00022993"/>
    </source>
</evidence>
<dbReference type="GO" id="GO:0015937">
    <property type="term" value="P:coenzyme A biosynthetic process"/>
    <property type="evidence" value="ECO:0007669"/>
    <property type="project" value="UniProtKB-UniRule"/>
</dbReference>
<dbReference type="GO" id="GO:0046872">
    <property type="term" value="F:metal ion binding"/>
    <property type="evidence" value="ECO:0007669"/>
    <property type="project" value="UniProtKB-KW"/>
</dbReference>
<evidence type="ECO:0000256" key="10">
    <source>
        <dbReference type="ARBA" id="ARBA00022777"/>
    </source>
</evidence>
<organism evidence="17 18">
    <name type="scientific">Butyrivibrio proteoclasticus (strain ATCC 51982 / DSM 14932 / B316)</name>
    <name type="common">Clostridium proteoclasticum</name>
    <dbReference type="NCBI Taxonomy" id="515622"/>
    <lineage>
        <taxon>Bacteria</taxon>
        <taxon>Bacillati</taxon>
        <taxon>Bacillota</taxon>
        <taxon>Clostridia</taxon>
        <taxon>Lachnospirales</taxon>
        <taxon>Lachnospiraceae</taxon>
        <taxon>Butyrivibrio</taxon>
    </lineage>
</organism>
<comment type="pathway">
    <text evidence="4 16">Cofactor biosynthesis; coenzyme A biosynthesis; CoA from (R)-pantothenate: step 1/5.</text>
</comment>
<comment type="function">
    <text evidence="16">Catalyzes the phosphorylation of pantothenate (Pan), the first step in CoA biosynthesis.</text>
</comment>
<keyword evidence="16" id="KW-0479">Metal-binding</keyword>
<reference evidence="17 18" key="1">
    <citation type="journal article" date="2010" name="PLoS ONE">
        <title>The glycobiome of the rumen bacterium Butyrivibrio proteoclasticus B316(T) highlights adaptation to a polysaccharide-rich environment.</title>
        <authorList>
            <person name="Kelly W.J."/>
            <person name="Leahy S.C."/>
            <person name="Altermann E."/>
            <person name="Yeoman C.J."/>
            <person name="Dunne J.C."/>
            <person name="Kong Z."/>
            <person name="Pacheco D.M."/>
            <person name="Li D."/>
            <person name="Noel S.J."/>
            <person name="Moon C.D."/>
            <person name="Cookson A.L."/>
            <person name="Attwood G.T."/>
        </authorList>
    </citation>
    <scope>NUCLEOTIDE SEQUENCE [LARGE SCALE GENOMIC DNA]</scope>
    <source>
        <strain evidence="18">ATCC 51982 / DSM 14932 / B316</strain>
    </source>
</reference>
<evidence type="ECO:0000256" key="4">
    <source>
        <dbReference type="ARBA" id="ARBA00005225"/>
    </source>
</evidence>
<dbReference type="Pfam" id="PF03309">
    <property type="entry name" value="Pan_kinase"/>
    <property type="match status" value="1"/>
</dbReference>
<dbReference type="KEGG" id="bpb:bpr_I2063"/>
<dbReference type="CDD" id="cd24015">
    <property type="entry name" value="ASKHA_NBD_PanK-III"/>
    <property type="match status" value="1"/>
</dbReference>
<comment type="subcellular location">
    <subcellularLocation>
        <location evidence="3 16">Cytoplasm</location>
    </subcellularLocation>
</comment>
<comment type="similarity">
    <text evidence="14 16">Belongs to the type III pantothenate kinase family.</text>
</comment>
<dbReference type="InterPro" id="IPR043129">
    <property type="entry name" value="ATPase_NBD"/>
</dbReference>
<proteinExistence type="inferred from homology"/>
<dbReference type="HAMAP" id="MF_01274">
    <property type="entry name" value="Pantothen_kinase_3"/>
    <property type="match status" value="1"/>
</dbReference>
<evidence type="ECO:0000313" key="18">
    <source>
        <dbReference type="Proteomes" id="UP000001299"/>
    </source>
</evidence>
<dbReference type="AlphaFoldDB" id="E0RYV2"/>
<evidence type="ECO:0000256" key="7">
    <source>
        <dbReference type="ARBA" id="ARBA00022490"/>
    </source>
</evidence>
<evidence type="ECO:0000256" key="14">
    <source>
        <dbReference type="ARBA" id="ARBA00038036"/>
    </source>
</evidence>
<feature type="active site" description="Proton acceptor" evidence="16">
    <location>
        <position position="112"/>
    </location>
</feature>
<keyword evidence="7 16" id="KW-0963">Cytoplasm</keyword>
<sequence length="292" mass="31307">MGKIIAVDIGNSNIVVGIWNGPSLEFTGRLQTRRDYTEKELREDLAELINEDVCDKGKAYEGAILSSVVPEITDVTMNVLENIIGKRPLLMGPFLCTGIDLSEYAEGAIGMDRIVDVSAAVALYGAPVMVCDLGTCTTITVAVKSSSNDKLKENGKIIGGMICAGIQLSLDAQAERASQLPELQAGEAISLLGKDTASNMMSGAVAGSGLMISELADRLMDGYHDFSMGKELCQSCQASGPSEDMSELKVVITGGNARFVIPWIKCKANAYYEQNLLLRGLCEIYKMNTDRS</sequence>
<dbReference type="PANTHER" id="PTHR34265">
    <property type="entry name" value="TYPE III PANTOTHENATE KINASE"/>
    <property type="match status" value="1"/>
</dbReference>
<keyword evidence="10 16" id="KW-0418">Kinase</keyword>